<dbReference type="Gene3D" id="3.30.1240.10">
    <property type="match status" value="1"/>
</dbReference>
<dbReference type="PANTHER" id="PTHR10000">
    <property type="entry name" value="PHOSPHOSERINE PHOSPHATASE"/>
    <property type="match status" value="1"/>
</dbReference>
<dbReference type="EMBL" id="ADLT01000019">
    <property type="protein sequence ID" value="EHO63203.1"/>
    <property type="molecule type" value="Genomic_DNA"/>
</dbReference>
<dbReference type="GO" id="GO:0000287">
    <property type="term" value="F:magnesium ion binding"/>
    <property type="evidence" value="ECO:0007669"/>
    <property type="project" value="TreeGrafter"/>
</dbReference>
<sequence>MAVRLIAIDLDGTLLHDDMTISNYSRQVIKKAQSQGYEIVVATGRMWDSAKAKADTLQLGNVPLICYTGAWIMMSETGEPVRQEGLSPDLASAILLESKKRGWNATSFMDDVIYMDRPNGTEKKYQKYRSKKPVYLGENFYHPEKLVTRIVFADPSLEKRMAIRQVVEDKFSGLVDVVFPGDDFVDVHKKGVNKGAAVRFLCDQKGISPDEVMAFGNTENDVPLLRMAGLSYAVSNADEVAKKAARALCPSNEEDGVAKTIEDMLCGGKPVV</sequence>
<dbReference type="STRING" id="742743.HMPREF9453_00903"/>
<protein>
    <submittedName>
        <fullName evidence="1">Cof-like hydrolase</fullName>
    </submittedName>
</protein>
<dbReference type="HOGENOM" id="CLU_044146_0_1_9"/>
<dbReference type="NCBIfam" id="TIGR01484">
    <property type="entry name" value="HAD-SF-IIB"/>
    <property type="match status" value="1"/>
</dbReference>
<dbReference type="GO" id="GO:0016791">
    <property type="term" value="F:phosphatase activity"/>
    <property type="evidence" value="ECO:0007669"/>
    <property type="project" value="TreeGrafter"/>
</dbReference>
<gene>
    <name evidence="1" type="ORF">HMPREF9453_00903</name>
</gene>
<accession>H1CZW5</accession>
<dbReference type="AlphaFoldDB" id="H1CZW5"/>
<keyword evidence="2" id="KW-1185">Reference proteome</keyword>
<dbReference type="Pfam" id="PF08282">
    <property type="entry name" value="Hydrolase_3"/>
    <property type="match status" value="1"/>
</dbReference>
<dbReference type="InterPro" id="IPR006379">
    <property type="entry name" value="HAD-SF_hydro_IIB"/>
</dbReference>
<name>H1CZW5_9FIRM</name>
<dbReference type="InterPro" id="IPR036412">
    <property type="entry name" value="HAD-like_sf"/>
</dbReference>
<dbReference type="RefSeq" id="WP_008859399.1">
    <property type="nucleotide sequence ID" value="NZ_JH591187.1"/>
</dbReference>
<dbReference type="InterPro" id="IPR000150">
    <property type="entry name" value="Cof"/>
</dbReference>
<dbReference type="InterPro" id="IPR023214">
    <property type="entry name" value="HAD_sf"/>
</dbReference>
<comment type="caution">
    <text evidence="1">The sequence shown here is derived from an EMBL/GenBank/DDBJ whole genome shotgun (WGS) entry which is preliminary data.</text>
</comment>
<dbReference type="Gene3D" id="3.40.50.1000">
    <property type="entry name" value="HAD superfamily/HAD-like"/>
    <property type="match status" value="1"/>
</dbReference>
<proteinExistence type="predicted"/>
<dbReference type="PANTHER" id="PTHR10000:SF8">
    <property type="entry name" value="HAD SUPERFAMILY HYDROLASE-LIKE, TYPE 3"/>
    <property type="match status" value="1"/>
</dbReference>
<organism evidence="1 2">
    <name type="scientific">Dialister succinatiphilus YIT 11850</name>
    <dbReference type="NCBI Taxonomy" id="742743"/>
    <lineage>
        <taxon>Bacteria</taxon>
        <taxon>Bacillati</taxon>
        <taxon>Bacillota</taxon>
        <taxon>Negativicutes</taxon>
        <taxon>Veillonellales</taxon>
        <taxon>Veillonellaceae</taxon>
        <taxon>Dialister</taxon>
    </lineage>
</organism>
<dbReference type="NCBIfam" id="TIGR00099">
    <property type="entry name" value="Cof-subfamily"/>
    <property type="match status" value="1"/>
</dbReference>
<dbReference type="OrthoDB" id="9781413at2"/>
<dbReference type="eggNOG" id="COG0561">
    <property type="taxonomic scope" value="Bacteria"/>
</dbReference>
<reference evidence="1 2" key="1">
    <citation type="submission" date="2011-11" db="EMBL/GenBank/DDBJ databases">
        <title>The Genome Sequence of Dialister succinatiphilus YIT 11850.</title>
        <authorList>
            <consortium name="The Broad Institute Genome Sequencing Platform"/>
            <person name="Earl A."/>
            <person name="Ward D."/>
            <person name="Feldgarden M."/>
            <person name="Gevers D."/>
            <person name="Morotomi M."/>
            <person name="Young S.K."/>
            <person name="Zeng Q."/>
            <person name="Gargeya S."/>
            <person name="Fitzgerald M."/>
            <person name="Haas B."/>
            <person name="Abouelleil A."/>
            <person name="Alvarado L."/>
            <person name="Arachchi H.M."/>
            <person name="Berlin A."/>
            <person name="Brown A."/>
            <person name="Chapman S.B."/>
            <person name="Dunbar C."/>
            <person name="Gearin G."/>
            <person name="Goldberg J."/>
            <person name="Griggs A."/>
            <person name="Gujja S."/>
            <person name="Heiman D."/>
            <person name="Howarth C."/>
            <person name="Lui A."/>
            <person name="MacDonald P.J.P."/>
            <person name="Montmayeur A."/>
            <person name="Murphy C."/>
            <person name="Neiman D."/>
            <person name="Pearson M."/>
            <person name="Priest M."/>
            <person name="Roberts A."/>
            <person name="Saif S."/>
            <person name="Shea T."/>
            <person name="Sisk P."/>
            <person name="Stolte C."/>
            <person name="Sykes S."/>
            <person name="Wortman J."/>
            <person name="Nusbaum C."/>
            <person name="Birren B."/>
        </authorList>
    </citation>
    <scope>NUCLEOTIDE SEQUENCE [LARGE SCALE GENOMIC DNA]</scope>
    <source>
        <strain evidence="1 2">YIT 11850</strain>
    </source>
</reference>
<evidence type="ECO:0000313" key="2">
    <source>
        <dbReference type="Proteomes" id="UP000003277"/>
    </source>
</evidence>
<evidence type="ECO:0000313" key="1">
    <source>
        <dbReference type="EMBL" id="EHO63203.1"/>
    </source>
</evidence>
<dbReference type="SFLD" id="SFLDS00003">
    <property type="entry name" value="Haloacid_Dehalogenase"/>
    <property type="match status" value="1"/>
</dbReference>
<dbReference type="CDD" id="cd07516">
    <property type="entry name" value="HAD_Pase"/>
    <property type="match status" value="1"/>
</dbReference>
<dbReference type="Proteomes" id="UP000003277">
    <property type="component" value="Unassembled WGS sequence"/>
</dbReference>
<dbReference type="PATRIC" id="fig|742743.3.peg.919"/>
<dbReference type="GO" id="GO:0005829">
    <property type="term" value="C:cytosol"/>
    <property type="evidence" value="ECO:0007669"/>
    <property type="project" value="TreeGrafter"/>
</dbReference>
<keyword evidence="1" id="KW-0378">Hydrolase</keyword>
<dbReference type="SFLD" id="SFLDG01140">
    <property type="entry name" value="C2.B:_Phosphomannomutase_and_P"/>
    <property type="match status" value="1"/>
</dbReference>
<dbReference type="SUPFAM" id="SSF56784">
    <property type="entry name" value="HAD-like"/>
    <property type="match status" value="1"/>
</dbReference>